<evidence type="ECO:0000256" key="2">
    <source>
        <dbReference type="ARBA" id="ARBA00023125"/>
    </source>
</evidence>
<accession>A0A268RU98</accession>
<evidence type="ECO:0000256" key="1">
    <source>
        <dbReference type="ARBA" id="ARBA00023015"/>
    </source>
</evidence>
<evidence type="ECO:0000259" key="4">
    <source>
        <dbReference type="PROSITE" id="PS50949"/>
    </source>
</evidence>
<dbReference type="Gene3D" id="1.10.10.10">
    <property type="entry name" value="Winged helix-like DNA-binding domain superfamily/Winged helix DNA-binding domain"/>
    <property type="match status" value="1"/>
</dbReference>
<dbReference type="GO" id="GO:0003700">
    <property type="term" value="F:DNA-binding transcription factor activity"/>
    <property type="evidence" value="ECO:0007669"/>
    <property type="project" value="InterPro"/>
</dbReference>
<comment type="caution">
    <text evidence="5">The sequence shown here is derived from an EMBL/GenBank/DDBJ whole genome shotgun (WGS) entry which is preliminary data.</text>
</comment>
<dbReference type="InterPro" id="IPR028978">
    <property type="entry name" value="Chorismate_lyase_/UTRA_dom_sf"/>
</dbReference>
<feature type="domain" description="HTH gntR-type" evidence="4">
    <location>
        <begin position="15"/>
        <end position="83"/>
    </location>
</feature>
<dbReference type="SUPFAM" id="SSF46785">
    <property type="entry name" value="Winged helix' DNA-binding domain"/>
    <property type="match status" value="1"/>
</dbReference>
<proteinExistence type="predicted"/>
<dbReference type="AlphaFoldDB" id="A0A268RU98"/>
<dbReference type="InterPro" id="IPR036388">
    <property type="entry name" value="WH-like_DNA-bd_sf"/>
</dbReference>
<name>A0A268RU98_SHOCL</name>
<keyword evidence="3" id="KW-0804">Transcription</keyword>
<dbReference type="InterPro" id="IPR011663">
    <property type="entry name" value="UTRA"/>
</dbReference>
<dbReference type="EMBL" id="NPBS01000144">
    <property type="protein sequence ID" value="PAF23838.1"/>
    <property type="molecule type" value="Genomic_DNA"/>
</dbReference>
<dbReference type="PANTHER" id="PTHR44846:SF1">
    <property type="entry name" value="MANNOSYL-D-GLYCERATE TRANSPORT_METABOLISM SYSTEM REPRESSOR MNGR-RELATED"/>
    <property type="match status" value="1"/>
</dbReference>
<evidence type="ECO:0000313" key="6">
    <source>
        <dbReference type="Proteomes" id="UP000216133"/>
    </source>
</evidence>
<evidence type="ECO:0000313" key="5">
    <source>
        <dbReference type="EMBL" id="PAF23838.1"/>
    </source>
</evidence>
<dbReference type="Pfam" id="PF07702">
    <property type="entry name" value="UTRA"/>
    <property type="match status" value="1"/>
</dbReference>
<dbReference type="Pfam" id="PF00392">
    <property type="entry name" value="GntR"/>
    <property type="match status" value="1"/>
</dbReference>
<dbReference type="PROSITE" id="PS50949">
    <property type="entry name" value="HTH_GNTR"/>
    <property type="match status" value="1"/>
</dbReference>
<dbReference type="InterPro" id="IPR036390">
    <property type="entry name" value="WH_DNA-bd_sf"/>
</dbReference>
<dbReference type="Proteomes" id="UP000216133">
    <property type="component" value="Unassembled WGS sequence"/>
</dbReference>
<keyword evidence="2" id="KW-0238">DNA-binding</keyword>
<dbReference type="InterPro" id="IPR050679">
    <property type="entry name" value="Bact_HTH_transcr_reg"/>
</dbReference>
<reference evidence="5 6" key="1">
    <citation type="submission" date="2017-07" db="EMBL/GenBank/DDBJ databases">
        <title>Isolation and whole genome analysis of endospore-forming bacteria from heroin.</title>
        <authorList>
            <person name="Kalinowski J."/>
            <person name="Ahrens B."/>
            <person name="Al-Dilaimi A."/>
            <person name="Winkler A."/>
            <person name="Wibberg D."/>
            <person name="Schleenbecker U."/>
            <person name="Ruckert C."/>
            <person name="Wolfel R."/>
            <person name="Grass G."/>
        </authorList>
    </citation>
    <scope>NUCLEOTIDE SEQUENCE [LARGE SCALE GENOMIC DNA]</scope>
    <source>
        <strain evidence="5 6">7523-2</strain>
    </source>
</reference>
<dbReference type="InterPro" id="IPR000524">
    <property type="entry name" value="Tscrpt_reg_HTH_GntR"/>
</dbReference>
<dbReference type="SMART" id="SM00866">
    <property type="entry name" value="UTRA"/>
    <property type="match status" value="1"/>
</dbReference>
<dbReference type="PRINTS" id="PR00035">
    <property type="entry name" value="HTHGNTR"/>
</dbReference>
<dbReference type="FunFam" id="1.10.10.10:FF:000079">
    <property type="entry name" value="GntR family transcriptional regulator"/>
    <property type="match status" value="1"/>
</dbReference>
<organism evidence="5 6">
    <name type="scientific">Shouchella clausii</name>
    <name type="common">Alkalihalobacillus clausii</name>
    <dbReference type="NCBI Taxonomy" id="79880"/>
    <lineage>
        <taxon>Bacteria</taxon>
        <taxon>Bacillati</taxon>
        <taxon>Bacillota</taxon>
        <taxon>Bacilli</taxon>
        <taxon>Bacillales</taxon>
        <taxon>Bacillaceae</taxon>
        <taxon>Shouchella</taxon>
    </lineage>
</organism>
<sequence length="247" mass="28527">MNVEVNLLSQKPKRIAKYKRIEEYILDKIKSGEYTKGQLIETEQELVDKFGVSRVTVRQATNNLVAKGYLSRSQGSGTYVSSSQIVGRTTNVKSFTEEMKEMGKVASTEIIEFKITSASQEIAHKLRIETGSPVYFIKRLRKADDIPMMLESTYMSVKEYPDLSYEDMTKSKYKYIEEVKNQIIDHSHHVVVPIMPTEEIINYFNYDPDQPLIKLLNTTFLSNGKVMDYTEVILNSEKYQYQSIRAK</sequence>
<evidence type="ECO:0000256" key="3">
    <source>
        <dbReference type="ARBA" id="ARBA00023163"/>
    </source>
</evidence>
<dbReference type="GO" id="GO:0045892">
    <property type="term" value="P:negative regulation of DNA-templated transcription"/>
    <property type="evidence" value="ECO:0007669"/>
    <property type="project" value="TreeGrafter"/>
</dbReference>
<dbReference type="PANTHER" id="PTHR44846">
    <property type="entry name" value="MANNOSYL-D-GLYCERATE TRANSPORT/METABOLISM SYSTEM REPRESSOR MNGR-RELATED"/>
    <property type="match status" value="1"/>
</dbReference>
<dbReference type="SUPFAM" id="SSF64288">
    <property type="entry name" value="Chorismate lyase-like"/>
    <property type="match status" value="1"/>
</dbReference>
<gene>
    <name evidence="5" type="ORF">CHH61_21790</name>
</gene>
<keyword evidence="1" id="KW-0805">Transcription regulation</keyword>
<dbReference type="Gene3D" id="3.40.1410.10">
    <property type="entry name" value="Chorismate lyase-like"/>
    <property type="match status" value="1"/>
</dbReference>
<protein>
    <recommendedName>
        <fullName evidence="4">HTH gntR-type domain-containing protein</fullName>
    </recommendedName>
</protein>
<dbReference type="GO" id="GO:0003677">
    <property type="term" value="F:DNA binding"/>
    <property type="evidence" value="ECO:0007669"/>
    <property type="project" value="UniProtKB-KW"/>
</dbReference>
<dbReference type="SMART" id="SM00345">
    <property type="entry name" value="HTH_GNTR"/>
    <property type="match status" value="1"/>
</dbReference>
<dbReference type="CDD" id="cd07377">
    <property type="entry name" value="WHTH_GntR"/>
    <property type="match status" value="1"/>
</dbReference>